<dbReference type="GO" id="GO:0016853">
    <property type="term" value="F:isomerase activity"/>
    <property type="evidence" value="ECO:0007669"/>
    <property type="project" value="UniProtKB-KW"/>
</dbReference>
<keyword evidence="8" id="KW-1185">Reference proteome</keyword>
<keyword evidence="4 7" id="KW-0413">Isomerase</keyword>
<dbReference type="Pfam" id="PF11762">
    <property type="entry name" value="Arabinose_Iso_C"/>
    <property type="match status" value="1"/>
</dbReference>
<dbReference type="SUPFAM" id="SSF53743">
    <property type="entry name" value="FucI/AraA N-terminal and middle domains"/>
    <property type="match status" value="1"/>
</dbReference>
<geneLocation type="plasmid" evidence="7 8">
    <name>p_unnamed1</name>
</geneLocation>
<keyword evidence="2" id="KW-0054">Arabinose catabolism</keyword>
<proteinExistence type="predicted"/>
<keyword evidence="3" id="KW-0464">Manganese</keyword>
<evidence type="ECO:0000256" key="5">
    <source>
        <dbReference type="ARBA" id="ARBA00023277"/>
    </source>
</evidence>
<keyword evidence="1" id="KW-0479">Metal-binding</keyword>
<protein>
    <submittedName>
        <fullName evidence="7">Arabinose isomerase</fullName>
    </submittedName>
</protein>
<evidence type="ECO:0000313" key="8">
    <source>
        <dbReference type="Proteomes" id="UP001061862"/>
    </source>
</evidence>
<reference evidence="7 8" key="1">
    <citation type="submission" date="2022-09" db="EMBL/GenBank/DDBJ databases">
        <title>Interaction between co-microsymbionts with complementary sets of symbiotic genes in legume-rhizobium systems.</title>
        <authorList>
            <person name="Safronova V."/>
            <person name="Sazanova A."/>
            <person name="Afonin A."/>
            <person name="Chirak E."/>
        </authorList>
    </citation>
    <scope>NUCLEOTIDE SEQUENCE [LARGE SCALE GENOMIC DNA]</scope>
    <source>
        <strain evidence="7 8">A18/4-1</strain>
        <plasmid evidence="7 8">p_unnamed1</plasmid>
    </source>
</reference>
<dbReference type="EMBL" id="CP104964">
    <property type="protein sequence ID" value="UXN68036.1"/>
    <property type="molecule type" value="Genomic_DNA"/>
</dbReference>
<name>A0ABY6CAM5_9HYPH</name>
<dbReference type="InterPro" id="IPR009015">
    <property type="entry name" value="Fucose_isomerase_N/cen_sf"/>
</dbReference>
<keyword evidence="7" id="KW-0614">Plasmid</keyword>
<dbReference type="Proteomes" id="UP001061862">
    <property type="component" value="Plasmid p_unnamed1"/>
</dbReference>
<evidence type="ECO:0000256" key="3">
    <source>
        <dbReference type="ARBA" id="ARBA00023211"/>
    </source>
</evidence>
<dbReference type="RefSeq" id="WP_262165650.1">
    <property type="nucleotide sequence ID" value="NZ_CP104964.1"/>
</dbReference>
<gene>
    <name evidence="7" type="ORF">N8A98_00510</name>
</gene>
<dbReference type="InterPro" id="IPR003762">
    <property type="entry name" value="Lara_isomerase"/>
</dbReference>
<organism evidence="7 8">
    <name type="scientific">Devosia neptuniae</name>
    <dbReference type="NCBI Taxonomy" id="191302"/>
    <lineage>
        <taxon>Bacteria</taxon>
        <taxon>Pseudomonadati</taxon>
        <taxon>Pseudomonadota</taxon>
        <taxon>Alphaproteobacteria</taxon>
        <taxon>Hyphomicrobiales</taxon>
        <taxon>Devosiaceae</taxon>
        <taxon>Devosia</taxon>
    </lineage>
</organism>
<sequence length="483" mass="52489">MQSGAELRHAHRPLKVGLFGIGLDAYWPQFEGLKSRLESYVEKVATKLARPGVEIVNLGLIDAAPQAVEAGHRFREADVDVIFLYVTTYALSSTVLPVVRRAGVPVVVLNLQPQRSIDYGAFNAMKNRTRMTGEWLAYCAACPVPEIINVFNRSGIAAHQVTGVLEGDAHVDGEVEDWIEAARVVHVMAHNRLGLMGHYYNGMLDIYSDLTVQSAAFGTVVDFLEMDELAQIRRELQAAEIDAMLARIHAEFYIEPDCDAAELRRAAATAAALQKLVVAHDLGSMAYFYVSVPGHEHEDLVSSVILGCSLLTASGVPVAGEYEIKNAQAMKIMDAFGVGGSFTEYYAIDFDDDVVLMGHDGPGHPRIAQGKTKVRPLEVYHGKVGKGVSVEMSVRHGPVTLLSVIERDGRVELLVAEGESVPGPILEIGNTNSRYRFANGARAFTEAWNAAGPAHHCAVGVGHIAGRIEKLAKLLNLKFTRVV</sequence>
<dbReference type="InterPro" id="IPR024664">
    <property type="entry name" value="Ara_Isoase_C"/>
</dbReference>
<dbReference type="PANTHER" id="PTHR38464">
    <property type="entry name" value="L-ARABINOSE ISOMERASE"/>
    <property type="match status" value="1"/>
</dbReference>
<dbReference type="InterPro" id="IPR004216">
    <property type="entry name" value="Fuc/Ara_isomerase_C"/>
</dbReference>
<evidence type="ECO:0000259" key="6">
    <source>
        <dbReference type="Pfam" id="PF11762"/>
    </source>
</evidence>
<accession>A0ABY6CAM5</accession>
<dbReference type="SUPFAM" id="SSF50443">
    <property type="entry name" value="FucI/AraA C-terminal domain-like"/>
    <property type="match status" value="1"/>
</dbReference>
<dbReference type="CDD" id="cd00578">
    <property type="entry name" value="L-fuc_L-ara-isomerases"/>
    <property type="match status" value="1"/>
</dbReference>
<evidence type="ECO:0000313" key="7">
    <source>
        <dbReference type="EMBL" id="UXN68036.1"/>
    </source>
</evidence>
<dbReference type="PANTHER" id="PTHR38464:SF1">
    <property type="entry name" value="L-ARABINOSE ISOMERASE"/>
    <property type="match status" value="1"/>
</dbReference>
<evidence type="ECO:0000256" key="4">
    <source>
        <dbReference type="ARBA" id="ARBA00023235"/>
    </source>
</evidence>
<keyword evidence="5" id="KW-0119">Carbohydrate metabolism</keyword>
<evidence type="ECO:0000256" key="2">
    <source>
        <dbReference type="ARBA" id="ARBA00022935"/>
    </source>
</evidence>
<evidence type="ECO:0000256" key="1">
    <source>
        <dbReference type="ARBA" id="ARBA00022723"/>
    </source>
</evidence>
<feature type="domain" description="L-arabinose isomerase C-terminal" evidence="6">
    <location>
        <begin position="340"/>
        <end position="477"/>
    </location>
</feature>